<evidence type="ECO:0000259" key="6">
    <source>
        <dbReference type="Pfam" id="PF02837"/>
    </source>
</evidence>
<dbReference type="EMBL" id="CP030840">
    <property type="protein sequence ID" value="AXC13642.1"/>
    <property type="molecule type" value="Genomic_DNA"/>
</dbReference>
<dbReference type="InterPro" id="IPR017853">
    <property type="entry name" value="GH"/>
</dbReference>
<dbReference type="Proteomes" id="UP000253606">
    <property type="component" value="Chromosome"/>
</dbReference>
<dbReference type="PROSITE" id="PS00608">
    <property type="entry name" value="GLYCOSYL_HYDROL_F2_2"/>
    <property type="match status" value="1"/>
</dbReference>
<feature type="domain" description="Glycoside hydrolase family 2 immunoglobulin-like beta-sandwich" evidence="4">
    <location>
        <begin position="240"/>
        <end position="340"/>
    </location>
</feature>
<dbReference type="Pfam" id="PF18565">
    <property type="entry name" value="Glyco_hydro2_C5"/>
    <property type="match status" value="1"/>
</dbReference>
<evidence type="ECO:0000256" key="1">
    <source>
        <dbReference type="ARBA" id="ARBA00007401"/>
    </source>
</evidence>
<dbReference type="SUPFAM" id="SSF51445">
    <property type="entry name" value="(Trans)glycosidases"/>
    <property type="match status" value="1"/>
</dbReference>
<dbReference type="InterPro" id="IPR023232">
    <property type="entry name" value="Glyco_hydro_2_AS"/>
</dbReference>
<dbReference type="InterPro" id="IPR006101">
    <property type="entry name" value="Glyco_hydro_2"/>
</dbReference>
<dbReference type="InterPro" id="IPR036156">
    <property type="entry name" value="Beta-gal/glucu_dom_sf"/>
</dbReference>
<evidence type="ECO:0000313" key="10">
    <source>
        <dbReference type="Proteomes" id="UP000253606"/>
    </source>
</evidence>
<dbReference type="KEGG" id="abas:ACPOL_4369"/>
<dbReference type="InterPro" id="IPR032311">
    <property type="entry name" value="DUF4982"/>
</dbReference>
<keyword evidence="2" id="KW-0378">Hydrolase</keyword>
<evidence type="ECO:0000313" key="9">
    <source>
        <dbReference type="EMBL" id="AXC13642.1"/>
    </source>
</evidence>
<feature type="domain" description="Glycosyl hydrolases family 2 sugar binding" evidence="6">
    <location>
        <begin position="126"/>
        <end position="223"/>
    </location>
</feature>
<dbReference type="Pfam" id="PF02836">
    <property type="entry name" value="Glyco_hydro_2_C"/>
    <property type="match status" value="1"/>
</dbReference>
<evidence type="ECO:0000259" key="5">
    <source>
        <dbReference type="Pfam" id="PF02836"/>
    </source>
</evidence>
<reference evidence="9 10" key="1">
    <citation type="journal article" date="2018" name="Front. Microbiol.">
        <title>Hydrolytic Capabilities as a Key to Environmental Success: Chitinolytic and Cellulolytic Acidobacteria From Acidic Sub-arctic Soils and Boreal Peatlands.</title>
        <authorList>
            <person name="Belova S.E."/>
            <person name="Ravin N.V."/>
            <person name="Pankratov T.A."/>
            <person name="Rakitin A.L."/>
            <person name="Ivanova A.A."/>
            <person name="Beletsky A.V."/>
            <person name="Mardanov A.V."/>
            <person name="Sinninghe Damste J.S."/>
            <person name="Dedysh S.N."/>
        </authorList>
    </citation>
    <scope>NUCLEOTIDE SEQUENCE [LARGE SCALE GENOMIC DNA]</scope>
    <source>
        <strain evidence="9 10">SBC82</strain>
    </source>
</reference>
<dbReference type="PANTHER" id="PTHR42732:SF1">
    <property type="entry name" value="BETA-MANNOSIDASE"/>
    <property type="match status" value="1"/>
</dbReference>
<dbReference type="InterPro" id="IPR006104">
    <property type="entry name" value="Glyco_hydro_2_N"/>
</dbReference>
<dbReference type="AlphaFoldDB" id="A0A2Z5G3F8"/>
<evidence type="ECO:0000256" key="2">
    <source>
        <dbReference type="ARBA" id="ARBA00022801"/>
    </source>
</evidence>
<dbReference type="OrthoDB" id="9762066at2"/>
<evidence type="ECO:0000259" key="8">
    <source>
        <dbReference type="Pfam" id="PF18565"/>
    </source>
</evidence>
<protein>
    <submittedName>
        <fullName evidence="9">Beta-galactosidase</fullName>
    </submittedName>
</protein>
<dbReference type="SUPFAM" id="SSF49303">
    <property type="entry name" value="beta-Galactosidase/glucuronidase domain"/>
    <property type="match status" value="1"/>
</dbReference>
<feature type="domain" description="DUF4982" evidence="7">
    <location>
        <begin position="670"/>
        <end position="725"/>
    </location>
</feature>
<dbReference type="Pfam" id="PF00703">
    <property type="entry name" value="Glyco_hydro_2"/>
    <property type="match status" value="1"/>
</dbReference>
<evidence type="ECO:0000259" key="4">
    <source>
        <dbReference type="Pfam" id="PF00703"/>
    </source>
</evidence>
<feature type="domain" description="Glycoside hydrolase family 2" evidence="8">
    <location>
        <begin position="742"/>
        <end position="842"/>
    </location>
</feature>
<sequence length="850" mass="94042">MKMDKGLTRREAMQGLLGAALIAATPLSAYTEQKQKGTTAWPAEAVRNLPRPQPLNEGWRFHRGELEGASAGDFSDASWRTVTVPHDWSIEDGVAQPQSMPGTVWALGDKPVRVGPFDMYESAGQTATGWTVGGVGWYRRTFEMPEVPAGGKVELQFEGVYMNSDVWINGAHLGNHPYGYTEFAYDLTQHLKPGKNTIAVKVNNAGRNSRWYSGSGIFRKVWLRMKGELSIPEYGVFVWTQSATADAAQIKVESTVENRASTPRKVRVAVRLVDDQGVPSASSTQGMTIPANASAVASLPLQVQHPRLWSSERPQLYRVEVVVEDGTKVVDAASVSTGIRTVEIDAAHGLRINGENVKLRGGCVHNDNGPIGTACIPRAEERRLEILKANGYNAVRTSHAPPSRNFLDACDRLGMLVIDEAFDGWEQEKNPDDYHLFFNEWSHRDLENMILRDRNHPCVILWSIGNEMKERAEPRGVEIGKGLAAVAHKVDPTRRVTAAICEPYDHPKQTWEDMQPAFTYLDVAGYNYRLDKYESDHAKYPDRVMVGTESYPGAVYQIWDFIERSSWVIGDFVWTAADYMGESGLGFTALRNGPGRAAGLQGYPWFNSYCGDIDLIGNKKPQSYFRDIVWRRSKIEMAVQRPIPAGWSERLGDWSWSDELRSWSWYGFEGTPLKVRVYTRATRVKLLLNGKEIGTQELKPSDGLKTEFAVPYSPGELKAIAYEGDIETSSIAFATTGQPHHLVLTPDRRRLITDGDDLGYVMVTVVDEAGRPVPDAVVPVSFTVEGAGELMAVGNANPKDVTSFQQPHRDTYHGVCLAVVRPRGAAGKIVIRAQSPGLQGGTAELESASS</sequence>
<evidence type="ECO:0000259" key="7">
    <source>
        <dbReference type="Pfam" id="PF16355"/>
    </source>
</evidence>
<dbReference type="RefSeq" id="WP_114208578.1">
    <property type="nucleotide sequence ID" value="NZ_CP030840.1"/>
</dbReference>
<dbReference type="Gene3D" id="2.60.120.260">
    <property type="entry name" value="Galactose-binding domain-like"/>
    <property type="match status" value="1"/>
</dbReference>
<dbReference type="InterPro" id="IPR008979">
    <property type="entry name" value="Galactose-bd-like_sf"/>
</dbReference>
<comment type="similarity">
    <text evidence="1">Belongs to the glycosyl hydrolase 2 family.</text>
</comment>
<dbReference type="InterPro" id="IPR006102">
    <property type="entry name" value="Ig-like_GH2"/>
</dbReference>
<accession>A0A2Z5G3F8</accession>
<dbReference type="PANTHER" id="PTHR42732">
    <property type="entry name" value="BETA-GALACTOSIDASE"/>
    <property type="match status" value="1"/>
</dbReference>
<dbReference type="Pfam" id="PF02837">
    <property type="entry name" value="Glyco_hydro_2_N"/>
    <property type="match status" value="1"/>
</dbReference>
<dbReference type="InterPro" id="IPR006103">
    <property type="entry name" value="Glyco_hydro_2_cat"/>
</dbReference>
<evidence type="ECO:0000256" key="3">
    <source>
        <dbReference type="ARBA" id="ARBA00023295"/>
    </source>
</evidence>
<dbReference type="PRINTS" id="PR00132">
    <property type="entry name" value="GLHYDRLASE2"/>
</dbReference>
<dbReference type="PROSITE" id="PS51318">
    <property type="entry name" value="TAT"/>
    <property type="match status" value="1"/>
</dbReference>
<name>A0A2Z5G3F8_9BACT</name>
<dbReference type="Gene3D" id="2.60.40.10">
    <property type="entry name" value="Immunoglobulins"/>
    <property type="match status" value="3"/>
</dbReference>
<dbReference type="InterPro" id="IPR040605">
    <property type="entry name" value="Glyco_hydro2_dom5"/>
</dbReference>
<gene>
    <name evidence="9" type="ORF">ACPOL_4369</name>
</gene>
<keyword evidence="10" id="KW-1185">Reference proteome</keyword>
<dbReference type="GO" id="GO:0005975">
    <property type="term" value="P:carbohydrate metabolic process"/>
    <property type="evidence" value="ECO:0007669"/>
    <property type="project" value="InterPro"/>
</dbReference>
<keyword evidence="3" id="KW-0326">Glycosidase</keyword>
<organism evidence="9 10">
    <name type="scientific">Acidisarcina polymorpha</name>
    <dbReference type="NCBI Taxonomy" id="2211140"/>
    <lineage>
        <taxon>Bacteria</taxon>
        <taxon>Pseudomonadati</taxon>
        <taxon>Acidobacteriota</taxon>
        <taxon>Terriglobia</taxon>
        <taxon>Terriglobales</taxon>
        <taxon>Acidobacteriaceae</taxon>
        <taxon>Acidisarcina</taxon>
    </lineage>
</organism>
<dbReference type="InterPro" id="IPR051913">
    <property type="entry name" value="GH2_Domain-Containing"/>
</dbReference>
<feature type="domain" description="Glycoside hydrolase family 2 catalytic" evidence="5">
    <location>
        <begin position="349"/>
        <end position="498"/>
    </location>
</feature>
<dbReference type="InterPro" id="IPR013783">
    <property type="entry name" value="Ig-like_fold"/>
</dbReference>
<proteinExistence type="inferred from homology"/>
<dbReference type="GO" id="GO:0004553">
    <property type="term" value="F:hydrolase activity, hydrolyzing O-glycosyl compounds"/>
    <property type="evidence" value="ECO:0007669"/>
    <property type="project" value="InterPro"/>
</dbReference>
<dbReference type="Gene3D" id="3.20.20.80">
    <property type="entry name" value="Glycosidases"/>
    <property type="match status" value="2"/>
</dbReference>
<dbReference type="InterPro" id="IPR006311">
    <property type="entry name" value="TAT_signal"/>
</dbReference>
<dbReference type="SUPFAM" id="SSF49785">
    <property type="entry name" value="Galactose-binding domain-like"/>
    <property type="match status" value="1"/>
</dbReference>
<dbReference type="Pfam" id="PF16355">
    <property type="entry name" value="DUF4982"/>
    <property type="match status" value="1"/>
</dbReference>